<dbReference type="InterPro" id="IPR050659">
    <property type="entry name" value="Peptidase_M24B"/>
</dbReference>
<dbReference type="Pfam" id="PF00557">
    <property type="entry name" value="Peptidase_M24"/>
    <property type="match status" value="1"/>
</dbReference>
<evidence type="ECO:0000313" key="3">
    <source>
        <dbReference type="EMBL" id="MEK8132238.1"/>
    </source>
</evidence>
<gene>
    <name evidence="3" type="ORF">WMW72_30500</name>
</gene>
<evidence type="ECO:0000313" key="4">
    <source>
        <dbReference type="Proteomes" id="UP001469365"/>
    </source>
</evidence>
<dbReference type="Pfam" id="PF01321">
    <property type="entry name" value="Creatinase_N"/>
    <property type="match status" value="1"/>
</dbReference>
<reference evidence="3 4" key="1">
    <citation type="submission" date="2024-04" db="EMBL/GenBank/DDBJ databases">
        <title>draft genome sequnece of Paenibacillus filicis.</title>
        <authorList>
            <person name="Kim D.-U."/>
        </authorList>
    </citation>
    <scope>NUCLEOTIDE SEQUENCE [LARGE SCALE GENOMIC DNA]</scope>
    <source>
        <strain evidence="3 4">KACC14197</strain>
    </source>
</reference>
<dbReference type="InterPro" id="IPR029149">
    <property type="entry name" value="Creatin/AminoP/Spt16_N"/>
</dbReference>
<accession>A0ABU9DWU4</accession>
<comment type="caution">
    <text evidence="3">The sequence shown here is derived from an EMBL/GenBank/DDBJ whole genome shotgun (WGS) entry which is preliminary data.</text>
</comment>
<dbReference type="PANTHER" id="PTHR46112:SF2">
    <property type="entry name" value="XAA-PRO AMINOPEPTIDASE P-RELATED"/>
    <property type="match status" value="1"/>
</dbReference>
<dbReference type="InterPro" id="IPR036005">
    <property type="entry name" value="Creatinase/aminopeptidase-like"/>
</dbReference>
<name>A0ABU9DWU4_9BACL</name>
<dbReference type="SUPFAM" id="SSF53092">
    <property type="entry name" value="Creatinase/prolidase N-terminal domain"/>
    <property type="match status" value="1"/>
</dbReference>
<dbReference type="PANTHER" id="PTHR46112">
    <property type="entry name" value="AMINOPEPTIDASE"/>
    <property type="match status" value="1"/>
</dbReference>
<dbReference type="SUPFAM" id="SSF55920">
    <property type="entry name" value="Creatinase/aminopeptidase"/>
    <property type="match status" value="1"/>
</dbReference>
<evidence type="ECO:0000259" key="1">
    <source>
        <dbReference type="Pfam" id="PF00557"/>
    </source>
</evidence>
<sequence length="400" mass="44369">MKVNRQEYDGRIRRLQTQLQHSGLDGMLVAQNVDLYYLTGSMQTGYLLVPVEGEPRFLVRRSVARAVEESVWPVLPLGSLRELALQLGELFPGRSAASGLGGLTLAAEFDVLPVQQYQRLQQALPAVQWKDGSAMIRELRMLKSELELALIRQAAQLVDEAFEDMLGWLQPGIRELDVMARIETYMRQRGHIGVMRLRGFNQSVITGMIGAGSAAAAPTYFDGPAGGLGLGAFCPQSVSLRPIERDEPILIDIGCCVEGYVIDQTRTVVIGKLEPELEQAYEQSERIIRYTESLLKPGEICERLYAESVRLADEADLAGHFMGYGADQVRFLGHGIGLEIDEWPVLARGFRHELQPGMVLAIEPKFTFPGRGVVGIENSYAVTEHGFEKLSVTREGLIRL</sequence>
<dbReference type="CDD" id="cd01066">
    <property type="entry name" value="APP_MetAP"/>
    <property type="match status" value="1"/>
</dbReference>
<dbReference type="Proteomes" id="UP001469365">
    <property type="component" value="Unassembled WGS sequence"/>
</dbReference>
<dbReference type="InterPro" id="IPR001714">
    <property type="entry name" value="Pept_M24_MAP"/>
</dbReference>
<feature type="domain" description="Peptidase M24" evidence="1">
    <location>
        <begin position="150"/>
        <end position="384"/>
    </location>
</feature>
<dbReference type="EMBL" id="JBBPCC010000027">
    <property type="protein sequence ID" value="MEK8132238.1"/>
    <property type="molecule type" value="Genomic_DNA"/>
</dbReference>
<keyword evidence="4" id="KW-1185">Reference proteome</keyword>
<dbReference type="InterPro" id="IPR000994">
    <property type="entry name" value="Pept_M24"/>
</dbReference>
<dbReference type="Gene3D" id="3.90.230.10">
    <property type="entry name" value="Creatinase/methionine aminopeptidase superfamily"/>
    <property type="match status" value="1"/>
</dbReference>
<protein>
    <submittedName>
        <fullName evidence="3">Xaa-Pro peptidase family protein</fullName>
    </submittedName>
</protein>
<evidence type="ECO:0000259" key="2">
    <source>
        <dbReference type="Pfam" id="PF01321"/>
    </source>
</evidence>
<dbReference type="Gene3D" id="3.40.350.10">
    <property type="entry name" value="Creatinase/prolidase N-terminal domain"/>
    <property type="match status" value="1"/>
</dbReference>
<feature type="domain" description="Creatinase N-terminal" evidence="2">
    <location>
        <begin position="11"/>
        <end position="141"/>
    </location>
</feature>
<dbReference type="PRINTS" id="PR00599">
    <property type="entry name" value="MAPEPTIDASE"/>
</dbReference>
<dbReference type="RefSeq" id="WP_341419363.1">
    <property type="nucleotide sequence ID" value="NZ_JBBPCC010000027.1"/>
</dbReference>
<organism evidence="3 4">
    <name type="scientific">Paenibacillus filicis</name>
    <dbReference type="NCBI Taxonomy" id="669464"/>
    <lineage>
        <taxon>Bacteria</taxon>
        <taxon>Bacillati</taxon>
        <taxon>Bacillota</taxon>
        <taxon>Bacilli</taxon>
        <taxon>Bacillales</taxon>
        <taxon>Paenibacillaceae</taxon>
        <taxon>Paenibacillus</taxon>
    </lineage>
</organism>
<dbReference type="InterPro" id="IPR000587">
    <property type="entry name" value="Creatinase_N"/>
</dbReference>
<proteinExistence type="predicted"/>